<evidence type="ECO:0000256" key="1">
    <source>
        <dbReference type="RuleBase" id="RU367043"/>
    </source>
</evidence>
<keyword evidence="3" id="KW-1185">Reference proteome</keyword>
<keyword evidence="1" id="KW-0813">Transport</keyword>
<keyword evidence="1" id="KW-0143">Chaperone</keyword>
<protein>
    <recommendedName>
        <fullName evidence="1">Mitochondrial import inner membrane translocase subunit</fullName>
    </recommendedName>
</protein>
<dbReference type="Proteomes" id="UP000515204">
    <property type="component" value="Unplaced"/>
</dbReference>
<keyword evidence="1" id="KW-0472">Membrane</keyword>
<dbReference type="InterPro" id="IPR035427">
    <property type="entry name" value="Tim10-like_dom_sf"/>
</dbReference>
<organism evidence="3 4">
    <name type="scientific">Dinoponera quadriceps</name>
    <name type="common">South American ant</name>
    <dbReference type="NCBI Taxonomy" id="609295"/>
    <lineage>
        <taxon>Eukaryota</taxon>
        <taxon>Metazoa</taxon>
        <taxon>Ecdysozoa</taxon>
        <taxon>Arthropoda</taxon>
        <taxon>Hexapoda</taxon>
        <taxon>Insecta</taxon>
        <taxon>Pterygota</taxon>
        <taxon>Neoptera</taxon>
        <taxon>Endopterygota</taxon>
        <taxon>Hymenoptera</taxon>
        <taxon>Apocrita</taxon>
        <taxon>Aculeata</taxon>
        <taxon>Formicoidea</taxon>
        <taxon>Formicidae</taxon>
        <taxon>Ponerinae</taxon>
        <taxon>Ponerini</taxon>
        <taxon>Dinoponera</taxon>
    </lineage>
</organism>
<evidence type="ECO:0000313" key="3">
    <source>
        <dbReference type="Proteomes" id="UP000515204"/>
    </source>
</evidence>
<dbReference type="KEGG" id="dqu:106750143"/>
<reference evidence="4" key="1">
    <citation type="submission" date="2025-08" db="UniProtKB">
        <authorList>
            <consortium name="RefSeq"/>
        </authorList>
    </citation>
    <scope>IDENTIFICATION</scope>
</reference>
<dbReference type="Gene3D" id="1.10.287.810">
    <property type="entry name" value="Mitochondrial import inner membrane translocase subunit tim13 like domains"/>
    <property type="match status" value="1"/>
</dbReference>
<evidence type="ECO:0000259" key="2">
    <source>
        <dbReference type="Pfam" id="PF02953"/>
    </source>
</evidence>
<dbReference type="Pfam" id="PF02953">
    <property type="entry name" value="zf-Tim10_DDP"/>
    <property type="match status" value="1"/>
</dbReference>
<dbReference type="SUPFAM" id="SSF144122">
    <property type="entry name" value="Tim10-like"/>
    <property type="match status" value="1"/>
</dbReference>
<feature type="domain" description="Tim10-like" evidence="2">
    <location>
        <begin position="27"/>
        <end position="86"/>
    </location>
</feature>
<proteinExistence type="inferred from homology"/>
<comment type="subcellular location">
    <subcellularLocation>
        <location evidence="1">Mitochondrion inner membrane</location>
        <topology evidence="1">Peripheral membrane protein</topology>
        <orientation evidence="1">Intermembrane side</orientation>
    </subcellularLocation>
</comment>
<dbReference type="InterPro" id="IPR004217">
    <property type="entry name" value="Tim10-like"/>
</dbReference>
<comment type="similarity">
    <text evidence="1">Belongs to the small Tim family.</text>
</comment>
<keyword evidence="1" id="KW-0811">Translocation</keyword>
<keyword evidence="1" id="KW-0496">Mitochondrion</keyword>
<sequence length="94" mass="10644">MSDTFDNDFSNTSSDVNTDSQLNELLNIEKEKVVTTAQIHAFNDICWETCVDKPGSKLGGRTETCISNCVNRFIDVSYFITNRFAQLLQNSIRN</sequence>
<name>A0A6P3Y622_DINQU</name>
<keyword evidence="1" id="KW-1015">Disulfide bond</keyword>
<comment type="domain">
    <text evidence="1">The twin CX3C motif contains 4 conserved Cys residues that form 2 disulfide bonds in the mitochondrial intermembrane space.</text>
</comment>
<evidence type="ECO:0000313" key="4">
    <source>
        <dbReference type="RefSeq" id="XP_014485758.1"/>
    </source>
</evidence>
<dbReference type="OrthoDB" id="344165at2759"/>
<comment type="subunit">
    <text evidence="1">Heterohexamer.</text>
</comment>
<dbReference type="AlphaFoldDB" id="A0A6P3Y622"/>
<dbReference type="RefSeq" id="XP_014485758.1">
    <property type="nucleotide sequence ID" value="XM_014630272.1"/>
</dbReference>
<dbReference type="CTD" id="32081"/>
<dbReference type="GO" id="GO:0005743">
    <property type="term" value="C:mitochondrial inner membrane"/>
    <property type="evidence" value="ECO:0007669"/>
    <property type="project" value="UniProtKB-SubCell"/>
</dbReference>
<keyword evidence="1" id="KW-0653">Protein transport</keyword>
<dbReference type="GeneID" id="106750143"/>
<dbReference type="GO" id="GO:0015031">
    <property type="term" value="P:protein transport"/>
    <property type="evidence" value="ECO:0007669"/>
    <property type="project" value="UniProtKB-KW"/>
</dbReference>
<accession>A0A6P3Y622</accession>
<gene>
    <name evidence="4" type="primary">LOC106750143</name>
</gene>
<comment type="function">
    <text evidence="1">Mitochondrial intermembrane chaperone that participates in the import and insertion of some multi-pass transmembrane proteins into the mitochondrial inner membrane. Also required for the transfer of beta-barrel precursors from the TOM complex to the sorting and assembly machinery (SAM complex) of the outer membrane. Acts as a chaperone-like protein that protects the hydrophobic precursors from aggregation and guide them through the mitochondrial intermembrane space.</text>
</comment>
<keyword evidence="1" id="KW-0999">Mitochondrion inner membrane</keyword>